<keyword evidence="2" id="KW-1185">Reference proteome</keyword>
<dbReference type="Proteomes" id="UP001604336">
    <property type="component" value="Unassembled WGS sequence"/>
</dbReference>
<dbReference type="AlphaFoldDB" id="A0ABD1U1Q0"/>
<gene>
    <name evidence="1" type="ORF">Adt_15174</name>
</gene>
<protein>
    <submittedName>
        <fullName evidence="1">Retrotrans gag domain-containing protein</fullName>
    </submittedName>
</protein>
<accession>A0ABD1U1Q0</accession>
<dbReference type="EMBL" id="JBFOLK010000004">
    <property type="protein sequence ID" value="KAL2518927.1"/>
    <property type="molecule type" value="Genomic_DNA"/>
</dbReference>
<comment type="caution">
    <text evidence="1">The sequence shown here is derived from an EMBL/GenBank/DDBJ whole genome shotgun (WGS) entry which is preliminary data.</text>
</comment>
<evidence type="ECO:0000313" key="1">
    <source>
        <dbReference type="EMBL" id="KAL2518927.1"/>
    </source>
</evidence>
<proteinExistence type="predicted"/>
<sequence length="112" mass="12936">MDLNASHITEVVDHKKSTKQRLDAIDRQSTRLCVAVETFEEKEEMEAMRLQLRILQRVVGNGQAPAQEYAPRLKIPEPCTYGGARDVKKVENFLFTWNNTFSLLILKTEQEE</sequence>
<organism evidence="1 2">
    <name type="scientific">Abeliophyllum distichum</name>
    <dbReference type="NCBI Taxonomy" id="126358"/>
    <lineage>
        <taxon>Eukaryota</taxon>
        <taxon>Viridiplantae</taxon>
        <taxon>Streptophyta</taxon>
        <taxon>Embryophyta</taxon>
        <taxon>Tracheophyta</taxon>
        <taxon>Spermatophyta</taxon>
        <taxon>Magnoliopsida</taxon>
        <taxon>eudicotyledons</taxon>
        <taxon>Gunneridae</taxon>
        <taxon>Pentapetalae</taxon>
        <taxon>asterids</taxon>
        <taxon>lamiids</taxon>
        <taxon>Lamiales</taxon>
        <taxon>Oleaceae</taxon>
        <taxon>Forsythieae</taxon>
        <taxon>Abeliophyllum</taxon>
    </lineage>
</organism>
<name>A0ABD1U1Q0_9LAMI</name>
<evidence type="ECO:0000313" key="2">
    <source>
        <dbReference type="Proteomes" id="UP001604336"/>
    </source>
</evidence>
<reference evidence="2" key="1">
    <citation type="submission" date="2024-07" db="EMBL/GenBank/DDBJ databases">
        <title>Two chromosome-level genome assemblies of Korean endemic species Abeliophyllum distichum and Forsythia ovata (Oleaceae).</title>
        <authorList>
            <person name="Jang H."/>
        </authorList>
    </citation>
    <scope>NUCLEOTIDE SEQUENCE [LARGE SCALE GENOMIC DNA]</scope>
</reference>